<protein>
    <submittedName>
        <fullName evidence="2">Uncharacterized protein</fullName>
    </submittedName>
</protein>
<comment type="caution">
    <text evidence="2">The sequence shown here is derived from an EMBL/GenBank/DDBJ whole genome shotgun (WGS) entry which is preliminary data.</text>
</comment>
<evidence type="ECO:0000256" key="1">
    <source>
        <dbReference type="SAM" id="MobiDB-lite"/>
    </source>
</evidence>
<feature type="compositionally biased region" description="Basic residues" evidence="1">
    <location>
        <begin position="72"/>
        <end position="97"/>
    </location>
</feature>
<dbReference type="AlphaFoldDB" id="A0AAV4XIV8"/>
<dbReference type="EMBL" id="BPLR01017802">
    <property type="protein sequence ID" value="GIY94573.1"/>
    <property type="molecule type" value="Genomic_DNA"/>
</dbReference>
<proteinExistence type="predicted"/>
<dbReference type="Proteomes" id="UP001054945">
    <property type="component" value="Unassembled WGS sequence"/>
</dbReference>
<name>A0AAV4XIV8_CAEEX</name>
<sequence>MKRSTLNSNLLIILSNTPTREEFFSTTNVSPNSSSSTRSKPFPADDSPSCATPAPCPSNVRDLAQAASTRAVRQRRSKGRERRQTHHWHHWNLRHFRPGGDSGANPGDGQCPPEGCQVCGPRCADEVPEDQESHPSGSEAVD</sequence>
<evidence type="ECO:0000313" key="3">
    <source>
        <dbReference type="Proteomes" id="UP001054945"/>
    </source>
</evidence>
<accession>A0AAV4XIV8</accession>
<feature type="region of interest" description="Disordered" evidence="1">
    <location>
        <begin position="22"/>
        <end position="142"/>
    </location>
</feature>
<gene>
    <name evidence="2" type="ORF">CEXT_78431</name>
</gene>
<feature type="compositionally biased region" description="Low complexity" evidence="1">
    <location>
        <begin position="24"/>
        <end position="53"/>
    </location>
</feature>
<keyword evidence="3" id="KW-1185">Reference proteome</keyword>
<organism evidence="2 3">
    <name type="scientific">Caerostris extrusa</name>
    <name type="common">Bark spider</name>
    <name type="synonym">Caerostris bankana</name>
    <dbReference type="NCBI Taxonomy" id="172846"/>
    <lineage>
        <taxon>Eukaryota</taxon>
        <taxon>Metazoa</taxon>
        <taxon>Ecdysozoa</taxon>
        <taxon>Arthropoda</taxon>
        <taxon>Chelicerata</taxon>
        <taxon>Arachnida</taxon>
        <taxon>Araneae</taxon>
        <taxon>Araneomorphae</taxon>
        <taxon>Entelegynae</taxon>
        <taxon>Araneoidea</taxon>
        <taxon>Araneidae</taxon>
        <taxon>Caerostris</taxon>
    </lineage>
</organism>
<evidence type="ECO:0000313" key="2">
    <source>
        <dbReference type="EMBL" id="GIY94573.1"/>
    </source>
</evidence>
<reference evidence="2 3" key="1">
    <citation type="submission" date="2021-06" db="EMBL/GenBank/DDBJ databases">
        <title>Caerostris extrusa draft genome.</title>
        <authorList>
            <person name="Kono N."/>
            <person name="Arakawa K."/>
        </authorList>
    </citation>
    <scope>NUCLEOTIDE SEQUENCE [LARGE SCALE GENOMIC DNA]</scope>
</reference>